<dbReference type="Proteomes" id="UP000309788">
    <property type="component" value="Unassembled WGS sequence"/>
</dbReference>
<protein>
    <submittedName>
        <fullName evidence="3">Response regulator</fullName>
    </submittedName>
</protein>
<name>A0A5R9KIU8_9BACT</name>
<feature type="modified residue" description="4-aspartylphosphate" evidence="1">
    <location>
        <position position="212"/>
    </location>
</feature>
<gene>
    <name evidence="3" type="ORF">FEM55_03065</name>
</gene>
<reference evidence="3 4" key="1">
    <citation type="submission" date="2019-05" db="EMBL/GenBank/DDBJ databases">
        <authorList>
            <person name="Qu J.-H."/>
        </authorList>
    </citation>
    <scope>NUCLEOTIDE SEQUENCE [LARGE SCALE GENOMIC DNA]</scope>
    <source>
        <strain evidence="3 4">Z12</strain>
    </source>
</reference>
<keyword evidence="1" id="KW-0597">Phosphoprotein</keyword>
<dbReference type="Gene3D" id="3.40.50.2300">
    <property type="match status" value="2"/>
</dbReference>
<accession>A0A5R9KIU8</accession>
<keyword evidence="4" id="KW-1185">Reference proteome</keyword>
<feature type="domain" description="Response regulatory" evidence="2">
    <location>
        <begin position="10"/>
        <end position="132"/>
    </location>
</feature>
<dbReference type="SMART" id="SM00448">
    <property type="entry name" value="REC"/>
    <property type="match status" value="2"/>
</dbReference>
<evidence type="ECO:0000313" key="4">
    <source>
        <dbReference type="Proteomes" id="UP000309788"/>
    </source>
</evidence>
<evidence type="ECO:0000256" key="1">
    <source>
        <dbReference type="PROSITE-ProRule" id="PRU00169"/>
    </source>
</evidence>
<sequence length="298" mass="34391">MSEIKNNIKSIYIVDDDDDDRMLMKEAIEHVIGEIDIYEVSDAVHMMELINTKTICEQSSLILMDMNMPRISGLEILTHIKANDYCSHIPVVMISTSSSADLINNAYELGINAYITKPVSAREYIELAEAVTICFLNNNPFPKDAVIPKDNEQKTILIIEDSPDQSVLMSHAIKNTLHNVSIYEMNSPENTMEFFNDHWKTLQYPPQLIILDLYMPERKDGLQLLKAMREFFVSNNINNIPIVVFSFSEDREDIDESYRNQASAYLTKSVDYDNWLSYFQHLIHAWWNVISLPKKPNS</sequence>
<organism evidence="3 4">
    <name type="scientific">Dyadobacter sediminis</name>
    <dbReference type="NCBI Taxonomy" id="1493691"/>
    <lineage>
        <taxon>Bacteria</taxon>
        <taxon>Pseudomonadati</taxon>
        <taxon>Bacteroidota</taxon>
        <taxon>Cytophagia</taxon>
        <taxon>Cytophagales</taxon>
        <taxon>Spirosomataceae</taxon>
        <taxon>Dyadobacter</taxon>
    </lineage>
</organism>
<dbReference type="AlphaFoldDB" id="A0A5R9KIU8"/>
<dbReference type="InterPro" id="IPR001789">
    <property type="entry name" value="Sig_transdc_resp-reg_receiver"/>
</dbReference>
<comment type="caution">
    <text evidence="3">The sequence shown here is derived from an EMBL/GenBank/DDBJ whole genome shotgun (WGS) entry which is preliminary data.</text>
</comment>
<feature type="domain" description="Response regulatory" evidence="2">
    <location>
        <begin position="155"/>
        <end position="283"/>
    </location>
</feature>
<dbReference type="GO" id="GO:0000160">
    <property type="term" value="P:phosphorelay signal transduction system"/>
    <property type="evidence" value="ECO:0007669"/>
    <property type="project" value="InterPro"/>
</dbReference>
<evidence type="ECO:0000259" key="2">
    <source>
        <dbReference type="PROSITE" id="PS50110"/>
    </source>
</evidence>
<dbReference type="Pfam" id="PF00072">
    <property type="entry name" value="Response_reg"/>
    <property type="match status" value="2"/>
</dbReference>
<dbReference type="InterPro" id="IPR052893">
    <property type="entry name" value="TCS_response_regulator"/>
</dbReference>
<proteinExistence type="predicted"/>
<dbReference type="SUPFAM" id="SSF52172">
    <property type="entry name" value="CheY-like"/>
    <property type="match status" value="2"/>
</dbReference>
<dbReference type="OrthoDB" id="958605at2"/>
<dbReference type="PROSITE" id="PS50110">
    <property type="entry name" value="RESPONSE_REGULATORY"/>
    <property type="match status" value="2"/>
</dbReference>
<dbReference type="InterPro" id="IPR011006">
    <property type="entry name" value="CheY-like_superfamily"/>
</dbReference>
<evidence type="ECO:0000313" key="3">
    <source>
        <dbReference type="EMBL" id="TLU96138.1"/>
    </source>
</evidence>
<dbReference type="PANTHER" id="PTHR44520">
    <property type="entry name" value="RESPONSE REGULATOR RCP1-RELATED"/>
    <property type="match status" value="1"/>
</dbReference>
<dbReference type="RefSeq" id="WP_138279834.1">
    <property type="nucleotide sequence ID" value="NZ_BMGE01000001.1"/>
</dbReference>
<dbReference type="EMBL" id="VCEI01000011">
    <property type="protein sequence ID" value="TLU96138.1"/>
    <property type="molecule type" value="Genomic_DNA"/>
</dbReference>
<feature type="modified residue" description="4-aspartylphosphate" evidence="1">
    <location>
        <position position="65"/>
    </location>
</feature>